<dbReference type="GO" id="GO:0061504">
    <property type="term" value="P:cyclic threonylcarbamoyladenosine biosynthetic process"/>
    <property type="evidence" value="ECO:0007669"/>
    <property type="project" value="TreeGrafter"/>
</dbReference>
<organism evidence="2 3">
    <name type="scientific">Faecalibacillus intestinalis</name>
    <dbReference type="NCBI Taxonomy" id="1982626"/>
    <lineage>
        <taxon>Bacteria</taxon>
        <taxon>Bacillati</taxon>
        <taxon>Bacillota</taxon>
        <taxon>Erysipelotrichia</taxon>
        <taxon>Erysipelotrichales</taxon>
        <taxon>Coprobacillaceae</taxon>
        <taxon>Faecalibacillus</taxon>
    </lineage>
</organism>
<gene>
    <name evidence="2" type="ORF">Fi14EGH31_14540</name>
</gene>
<evidence type="ECO:0000313" key="3">
    <source>
        <dbReference type="Proteomes" id="UP000593842"/>
    </source>
</evidence>
<dbReference type="InterPro" id="IPR045886">
    <property type="entry name" value="ThiF/MoeB/HesA"/>
</dbReference>
<feature type="domain" description="THIF-type NAD/FAD binding fold" evidence="1">
    <location>
        <begin position="9"/>
        <end position="156"/>
    </location>
</feature>
<dbReference type="RefSeq" id="WP_200765338.1">
    <property type="nucleotide sequence ID" value="NZ_AP024085.1"/>
</dbReference>
<dbReference type="AlphaFoldDB" id="A0A7I8DYL5"/>
<dbReference type="PANTHER" id="PTHR43267:SF1">
    <property type="entry name" value="TRNA THREONYLCARBAMOYLADENOSINE DEHYDRATASE"/>
    <property type="match status" value="1"/>
</dbReference>
<dbReference type="EMBL" id="AP024085">
    <property type="protein sequence ID" value="BCL57742.1"/>
    <property type="molecule type" value="Genomic_DNA"/>
</dbReference>
<dbReference type="PANTHER" id="PTHR43267">
    <property type="entry name" value="TRNA THREONYLCARBAMOYLADENOSINE DEHYDRATASE"/>
    <property type="match status" value="1"/>
</dbReference>
<accession>A0A7I8DYL5</accession>
<dbReference type="InterPro" id="IPR035985">
    <property type="entry name" value="Ubiquitin-activating_enz"/>
</dbReference>
<reference evidence="3" key="1">
    <citation type="submission" date="2020-09" db="EMBL/GenBank/DDBJ databases">
        <title>Complete genome sequencing of Faecalibacillus intestinalis strain 14EGH31.</title>
        <authorList>
            <person name="Sakamoto M."/>
            <person name="Murakami T."/>
            <person name="Mori H."/>
        </authorList>
    </citation>
    <scope>NUCLEOTIDE SEQUENCE [LARGE SCALE GENOMIC DNA]</scope>
    <source>
        <strain evidence="3">14EGH31</strain>
    </source>
</reference>
<name>A0A7I8DYL5_9FIRM</name>
<dbReference type="Proteomes" id="UP000593842">
    <property type="component" value="Chromosome"/>
</dbReference>
<evidence type="ECO:0000313" key="2">
    <source>
        <dbReference type="EMBL" id="BCL57742.1"/>
    </source>
</evidence>
<evidence type="ECO:0000259" key="1">
    <source>
        <dbReference type="Pfam" id="PF00899"/>
    </source>
</evidence>
<sequence>MEEFSRTELLIKKEGIESLQNSTVAIFGVGGVGGFVVEALARAGVGTLHIIDHDTVSISNLNRQIIATHQTIDRKKVDVMKERILSINPYCNVKIYDDFFLPETANHFPFDEFDYIVDAVDTVTAKIKLVEISQEKKIPIISSMGTGNKLDPTKLEVTDIYKTSICPLARVMRRELKKRKIPALKVVYSTEKPIETDAPVDPETHKKTPGSISFVPSCAGLIIASVVVRDLLHIK</sequence>
<dbReference type="Pfam" id="PF00899">
    <property type="entry name" value="ThiF"/>
    <property type="match status" value="1"/>
</dbReference>
<dbReference type="KEGG" id="fit:Fi14EGH31_14540"/>
<dbReference type="Gene3D" id="3.40.50.720">
    <property type="entry name" value="NAD(P)-binding Rossmann-like Domain"/>
    <property type="match status" value="1"/>
</dbReference>
<dbReference type="SUPFAM" id="SSF69572">
    <property type="entry name" value="Activating enzymes of the ubiquitin-like proteins"/>
    <property type="match status" value="1"/>
</dbReference>
<protein>
    <submittedName>
        <fullName evidence="2">tRNA cyclic N6-threonylcarbamoyladenosine(37) synthase TcdA</fullName>
    </submittedName>
</protein>
<dbReference type="GO" id="GO:0061503">
    <property type="term" value="F:tRNA threonylcarbamoyladenosine dehydratase"/>
    <property type="evidence" value="ECO:0007669"/>
    <property type="project" value="TreeGrafter"/>
</dbReference>
<proteinExistence type="predicted"/>
<dbReference type="GeneID" id="70579889"/>
<dbReference type="CDD" id="cd00755">
    <property type="entry name" value="YgdL_like"/>
    <property type="match status" value="1"/>
</dbReference>
<dbReference type="InterPro" id="IPR000594">
    <property type="entry name" value="ThiF_NAD_FAD-bd"/>
</dbReference>
<dbReference type="GO" id="GO:0008641">
    <property type="term" value="F:ubiquitin-like modifier activating enzyme activity"/>
    <property type="evidence" value="ECO:0007669"/>
    <property type="project" value="InterPro"/>
</dbReference>
<dbReference type="FunFam" id="3.40.50.720:FF:000141">
    <property type="entry name" value="tRNA threonylcarbamoyladenosine dehydratase"/>
    <property type="match status" value="1"/>
</dbReference>